<organism evidence="2 3">
    <name type="scientific">Mycena rosella</name>
    <name type="common">Pink bonnet</name>
    <name type="synonym">Agaricus rosellus</name>
    <dbReference type="NCBI Taxonomy" id="1033263"/>
    <lineage>
        <taxon>Eukaryota</taxon>
        <taxon>Fungi</taxon>
        <taxon>Dikarya</taxon>
        <taxon>Basidiomycota</taxon>
        <taxon>Agaricomycotina</taxon>
        <taxon>Agaricomycetes</taxon>
        <taxon>Agaricomycetidae</taxon>
        <taxon>Agaricales</taxon>
        <taxon>Marasmiineae</taxon>
        <taxon>Mycenaceae</taxon>
        <taxon>Mycena</taxon>
    </lineage>
</organism>
<feature type="compositionally biased region" description="Polar residues" evidence="1">
    <location>
        <begin position="13"/>
        <end position="30"/>
    </location>
</feature>
<sequence>MATRADRRRAGLNSASANSSRVQVSSTERNASGRIIKRRTTLSRKEIRLLKEERQRQEDERQAAMTETQRRAYDAMGDLPDPYVEPCDDNYEDDVLRGNVTAEISHAGEGPTEEEMREDGQTLLEQLRAHQKYVLATLF</sequence>
<proteinExistence type="predicted"/>
<name>A0AAD7G4F1_MYCRO</name>
<evidence type="ECO:0000313" key="3">
    <source>
        <dbReference type="Proteomes" id="UP001221757"/>
    </source>
</evidence>
<accession>A0AAD7G4F1</accession>
<reference evidence="2" key="1">
    <citation type="submission" date="2023-03" db="EMBL/GenBank/DDBJ databases">
        <title>Massive genome expansion in bonnet fungi (Mycena s.s.) driven by repeated elements and novel gene families across ecological guilds.</title>
        <authorList>
            <consortium name="Lawrence Berkeley National Laboratory"/>
            <person name="Harder C.B."/>
            <person name="Miyauchi S."/>
            <person name="Viragh M."/>
            <person name="Kuo A."/>
            <person name="Thoen E."/>
            <person name="Andreopoulos B."/>
            <person name="Lu D."/>
            <person name="Skrede I."/>
            <person name="Drula E."/>
            <person name="Henrissat B."/>
            <person name="Morin E."/>
            <person name="Kohler A."/>
            <person name="Barry K."/>
            <person name="LaButti K."/>
            <person name="Morin E."/>
            <person name="Salamov A."/>
            <person name="Lipzen A."/>
            <person name="Mereny Z."/>
            <person name="Hegedus B."/>
            <person name="Baldrian P."/>
            <person name="Stursova M."/>
            <person name="Weitz H."/>
            <person name="Taylor A."/>
            <person name="Grigoriev I.V."/>
            <person name="Nagy L.G."/>
            <person name="Martin F."/>
            <person name="Kauserud H."/>
        </authorList>
    </citation>
    <scope>NUCLEOTIDE SEQUENCE</scope>
    <source>
        <strain evidence="2">CBHHK067</strain>
    </source>
</reference>
<protein>
    <submittedName>
        <fullName evidence="2">Uncharacterized protein</fullName>
    </submittedName>
</protein>
<gene>
    <name evidence="2" type="ORF">B0H17DRAFT_1145582</name>
</gene>
<evidence type="ECO:0000313" key="2">
    <source>
        <dbReference type="EMBL" id="KAJ7658481.1"/>
    </source>
</evidence>
<evidence type="ECO:0000256" key="1">
    <source>
        <dbReference type="SAM" id="MobiDB-lite"/>
    </source>
</evidence>
<comment type="caution">
    <text evidence="2">The sequence shown here is derived from an EMBL/GenBank/DDBJ whole genome shotgun (WGS) entry which is preliminary data.</text>
</comment>
<feature type="compositionally biased region" description="Basic and acidic residues" evidence="1">
    <location>
        <begin position="53"/>
        <end position="73"/>
    </location>
</feature>
<dbReference type="EMBL" id="JARKIE010000279">
    <property type="protein sequence ID" value="KAJ7658481.1"/>
    <property type="molecule type" value="Genomic_DNA"/>
</dbReference>
<feature type="region of interest" description="Disordered" evidence="1">
    <location>
        <begin position="53"/>
        <end position="82"/>
    </location>
</feature>
<dbReference type="AlphaFoldDB" id="A0AAD7G4F1"/>
<feature type="region of interest" description="Disordered" evidence="1">
    <location>
        <begin position="1"/>
        <end position="33"/>
    </location>
</feature>
<dbReference type="Proteomes" id="UP001221757">
    <property type="component" value="Unassembled WGS sequence"/>
</dbReference>
<keyword evidence="3" id="KW-1185">Reference proteome</keyword>